<dbReference type="Pfam" id="PF01636">
    <property type="entry name" value="APH"/>
    <property type="match status" value="1"/>
</dbReference>
<comment type="caution">
    <text evidence="2">The sequence shown here is derived from an EMBL/GenBank/DDBJ whole genome shotgun (WGS) entry which is preliminary data.</text>
</comment>
<accession>A0AAE0I2A3</accession>
<dbReference type="InterPro" id="IPR051678">
    <property type="entry name" value="AGP_Transferase"/>
</dbReference>
<dbReference type="PANTHER" id="PTHR21310:SF13">
    <property type="entry name" value="AMINOGLYCOSIDE PHOSPHOTRANSFERASE DOMAIN-CONTAINING PROTEIN"/>
    <property type="match status" value="1"/>
</dbReference>
<keyword evidence="3" id="KW-1185">Reference proteome</keyword>
<dbReference type="PANTHER" id="PTHR21310">
    <property type="entry name" value="AMINOGLYCOSIDE PHOSPHOTRANSFERASE-RELATED-RELATED"/>
    <property type="match status" value="1"/>
</dbReference>
<protein>
    <recommendedName>
        <fullName evidence="1">Aminoglycoside phosphotransferase domain-containing protein</fullName>
    </recommendedName>
</protein>
<dbReference type="Proteomes" id="UP001283341">
    <property type="component" value="Unassembled WGS sequence"/>
</dbReference>
<dbReference type="InterPro" id="IPR002575">
    <property type="entry name" value="Aminoglycoside_PTrfase"/>
</dbReference>
<dbReference type="Gene3D" id="3.90.1200.10">
    <property type="match status" value="1"/>
</dbReference>
<reference evidence="2" key="1">
    <citation type="journal article" date="2023" name="Mol. Phylogenet. Evol.">
        <title>Genome-scale phylogeny and comparative genomics of the fungal order Sordariales.</title>
        <authorList>
            <person name="Hensen N."/>
            <person name="Bonometti L."/>
            <person name="Westerberg I."/>
            <person name="Brannstrom I.O."/>
            <person name="Guillou S."/>
            <person name="Cros-Aarteil S."/>
            <person name="Calhoun S."/>
            <person name="Haridas S."/>
            <person name="Kuo A."/>
            <person name="Mondo S."/>
            <person name="Pangilinan J."/>
            <person name="Riley R."/>
            <person name="LaButti K."/>
            <person name="Andreopoulos B."/>
            <person name="Lipzen A."/>
            <person name="Chen C."/>
            <person name="Yan M."/>
            <person name="Daum C."/>
            <person name="Ng V."/>
            <person name="Clum A."/>
            <person name="Steindorff A."/>
            <person name="Ohm R.A."/>
            <person name="Martin F."/>
            <person name="Silar P."/>
            <person name="Natvig D.O."/>
            <person name="Lalanne C."/>
            <person name="Gautier V."/>
            <person name="Ament-Velasquez S.L."/>
            <person name="Kruys A."/>
            <person name="Hutchinson M.I."/>
            <person name="Powell A.J."/>
            <person name="Barry K."/>
            <person name="Miller A.N."/>
            <person name="Grigoriev I.V."/>
            <person name="Debuchy R."/>
            <person name="Gladieux P."/>
            <person name="Hiltunen Thoren M."/>
            <person name="Johannesson H."/>
        </authorList>
    </citation>
    <scope>NUCLEOTIDE SEQUENCE</scope>
    <source>
        <strain evidence="2">CBS 118394</strain>
    </source>
</reference>
<gene>
    <name evidence="2" type="ORF">B0H66DRAFT_576669</name>
</gene>
<sequence length="368" mass="42652">MPAPNQDGLRWKETAFNPVPEWTRDPSITAIEKICRQRLSIPPDEICEVDFHASGLFNQLYTIRRANNASLIMRVTLPVFPRHKTRAEVATLRTDNEIGFEWGLMELMRGAPTHTRWWDMSMGQKVAFTKQIAKFQAELSNPDFLFRGHRDFFMGDHLGYDVPQGPFHSSRDWLSTKLEIILQHQIAVLKNSEDEDEREDAEDILAAGQKLLAIVSKVFFPSTSIQEQRPETTALYHHDLHLNNILVGETGEITAVLDWECVLAMPLWMATKLPKFLEGPVREEEPLMDAYADTKHGRKNELYFIHRMEYEATELRKVYNARLKELWPEWPVEDMEKNAEIMDLFEAIELWADCVLGGEIVRFDITNP</sequence>
<evidence type="ECO:0000259" key="1">
    <source>
        <dbReference type="Pfam" id="PF01636"/>
    </source>
</evidence>
<dbReference type="EMBL" id="JAUEDM010000005">
    <property type="protein sequence ID" value="KAK3317050.1"/>
    <property type="molecule type" value="Genomic_DNA"/>
</dbReference>
<reference evidence="2" key="2">
    <citation type="submission" date="2023-06" db="EMBL/GenBank/DDBJ databases">
        <authorList>
            <consortium name="Lawrence Berkeley National Laboratory"/>
            <person name="Haridas S."/>
            <person name="Hensen N."/>
            <person name="Bonometti L."/>
            <person name="Westerberg I."/>
            <person name="Brannstrom I.O."/>
            <person name="Guillou S."/>
            <person name="Cros-Aarteil S."/>
            <person name="Calhoun S."/>
            <person name="Kuo A."/>
            <person name="Mondo S."/>
            <person name="Pangilinan J."/>
            <person name="Riley R."/>
            <person name="Labutti K."/>
            <person name="Andreopoulos B."/>
            <person name="Lipzen A."/>
            <person name="Chen C."/>
            <person name="Yanf M."/>
            <person name="Daum C."/>
            <person name="Ng V."/>
            <person name="Clum A."/>
            <person name="Steindorff A."/>
            <person name="Ohm R."/>
            <person name="Martin F."/>
            <person name="Silar P."/>
            <person name="Natvig D."/>
            <person name="Lalanne C."/>
            <person name="Gautier V."/>
            <person name="Ament-Velasquez S.L."/>
            <person name="Kruys A."/>
            <person name="Hutchinson M.I."/>
            <person name="Powell A.J."/>
            <person name="Barry K."/>
            <person name="Miller A.N."/>
            <person name="Grigoriev I.V."/>
            <person name="Debuchy R."/>
            <person name="Gladieux P."/>
            <person name="Thoren M.H."/>
            <person name="Johannesson H."/>
        </authorList>
    </citation>
    <scope>NUCLEOTIDE SEQUENCE</scope>
    <source>
        <strain evidence="2">CBS 118394</strain>
    </source>
</reference>
<dbReference type="AlphaFoldDB" id="A0AAE0I2A3"/>
<feature type="domain" description="Aminoglycoside phosphotransferase" evidence="1">
    <location>
        <begin position="94"/>
        <end position="267"/>
    </location>
</feature>
<proteinExistence type="predicted"/>
<name>A0AAE0I2A3_9PEZI</name>
<dbReference type="InterPro" id="IPR011009">
    <property type="entry name" value="Kinase-like_dom_sf"/>
</dbReference>
<organism evidence="2 3">
    <name type="scientific">Apodospora peruviana</name>
    <dbReference type="NCBI Taxonomy" id="516989"/>
    <lineage>
        <taxon>Eukaryota</taxon>
        <taxon>Fungi</taxon>
        <taxon>Dikarya</taxon>
        <taxon>Ascomycota</taxon>
        <taxon>Pezizomycotina</taxon>
        <taxon>Sordariomycetes</taxon>
        <taxon>Sordariomycetidae</taxon>
        <taxon>Sordariales</taxon>
        <taxon>Lasiosphaeriaceae</taxon>
        <taxon>Apodospora</taxon>
    </lineage>
</organism>
<dbReference type="SUPFAM" id="SSF56112">
    <property type="entry name" value="Protein kinase-like (PK-like)"/>
    <property type="match status" value="1"/>
</dbReference>
<evidence type="ECO:0000313" key="3">
    <source>
        <dbReference type="Proteomes" id="UP001283341"/>
    </source>
</evidence>
<evidence type="ECO:0000313" key="2">
    <source>
        <dbReference type="EMBL" id="KAK3317050.1"/>
    </source>
</evidence>